<feature type="domain" description="Rhodopsin" evidence="8">
    <location>
        <begin position="53"/>
        <end position="290"/>
    </location>
</feature>
<evidence type="ECO:0000256" key="7">
    <source>
        <dbReference type="SAM" id="Phobius"/>
    </source>
</evidence>
<keyword evidence="2 7" id="KW-0812">Transmembrane</keyword>
<protein>
    <recommendedName>
        <fullName evidence="8">Rhodopsin domain-containing protein</fullName>
    </recommendedName>
</protein>
<comment type="similarity">
    <text evidence="5">Belongs to the SAT4 family.</text>
</comment>
<evidence type="ECO:0000313" key="9">
    <source>
        <dbReference type="EMBL" id="TDZ36621.1"/>
    </source>
</evidence>
<accession>A0A4R8QD02</accession>
<feature type="transmembrane region" description="Helical" evidence="7">
    <location>
        <begin position="72"/>
        <end position="99"/>
    </location>
</feature>
<keyword evidence="10" id="KW-1185">Reference proteome</keyword>
<evidence type="ECO:0000256" key="5">
    <source>
        <dbReference type="ARBA" id="ARBA00038359"/>
    </source>
</evidence>
<keyword evidence="4 7" id="KW-0472">Membrane</keyword>
<feature type="transmembrane region" description="Helical" evidence="7">
    <location>
        <begin position="148"/>
        <end position="170"/>
    </location>
</feature>
<organism evidence="9 10">
    <name type="scientific">Colletotrichum spinosum</name>
    <dbReference type="NCBI Taxonomy" id="1347390"/>
    <lineage>
        <taxon>Eukaryota</taxon>
        <taxon>Fungi</taxon>
        <taxon>Dikarya</taxon>
        <taxon>Ascomycota</taxon>
        <taxon>Pezizomycotina</taxon>
        <taxon>Sordariomycetes</taxon>
        <taxon>Hypocreomycetidae</taxon>
        <taxon>Glomerellales</taxon>
        <taxon>Glomerellaceae</taxon>
        <taxon>Colletotrichum</taxon>
        <taxon>Colletotrichum orbiculare species complex</taxon>
    </lineage>
</organism>
<evidence type="ECO:0000256" key="1">
    <source>
        <dbReference type="ARBA" id="ARBA00004141"/>
    </source>
</evidence>
<proteinExistence type="inferred from homology"/>
<comment type="caution">
    <text evidence="9">The sequence shown here is derived from an EMBL/GenBank/DDBJ whole genome shotgun (WGS) entry which is preliminary data.</text>
</comment>
<evidence type="ECO:0000256" key="4">
    <source>
        <dbReference type="ARBA" id="ARBA00023136"/>
    </source>
</evidence>
<dbReference type="InterPro" id="IPR049326">
    <property type="entry name" value="Rhodopsin_dom_fungi"/>
</dbReference>
<comment type="subcellular location">
    <subcellularLocation>
        <location evidence="1">Membrane</location>
        <topology evidence="1">Multi-pass membrane protein</topology>
    </subcellularLocation>
</comment>
<evidence type="ECO:0000256" key="2">
    <source>
        <dbReference type="ARBA" id="ARBA00022692"/>
    </source>
</evidence>
<evidence type="ECO:0000256" key="3">
    <source>
        <dbReference type="ARBA" id="ARBA00022989"/>
    </source>
</evidence>
<name>A0A4R8QD02_9PEZI</name>
<feature type="transmembrane region" description="Helical" evidence="7">
    <location>
        <begin position="268"/>
        <end position="289"/>
    </location>
</feature>
<dbReference type="Proteomes" id="UP000295083">
    <property type="component" value="Unassembled WGS sequence"/>
</dbReference>
<feature type="transmembrane region" description="Helical" evidence="7">
    <location>
        <begin position="33"/>
        <end position="51"/>
    </location>
</feature>
<feature type="transmembrane region" description="Helical" evidence="7">
    <location>
        <begin position="190"/>
        <end position="216"/>
    </location>
</feature>
<keyword evidence="3 7" id="KW-1133">Transmembrane helix</keyword>
<reference evidence="9 10" key="1">
    <citation type="submission" date="2018-11" db="EMBL/GenBank/DDBJ databases">
        <title>Genome sequence and assembly of Colletotrichum spinosum.</title>
        <authorList>
            <person name="Gan P."/>
            <person name="Shirasu K."/>
        </authorList>
    </citation>
    <scope>NUCLEOTIDE SEQUENCE [LARGE SCALE GENOMIC DNA]</scope>
    <source>
        <strain evidence="9 10">CBS 515.97</strain>
    </source>
</reference>
<dbReference type="AlphaFoldDB" id="A0A4R8QD02"/>
<dbReference type="PANTHER" id="PTHR33048:SF124">
    <property type="entry name" value="INTEGRAL MEMBRANE PROTEIN"/>
    <property type="match status" value="1"/>
</dbReference>
<gene>
    <name evidence="9" type="ORF">C8035_v005076</name>
</gene>
<dbReference type="InterPro" id="IPR052337">
    <property type="entry name" value="SAT4-like"/>
</dbReference>
<dbReference type="GO" id="GO:0016020">
    <property type="term" value="C:membrane"/>
    <property type="evidence" value="ECO:0007669"/>
    <property type="project" value="UniProtKB-SubCell"/>
</dbReference>
<dbReference type="PANTHER" id="PTHR33048">
    <property type="entry name" value="PTH11-LIKE INTEGRAL MEMBRANE PROTEIN (AFU_ORTHOLOGUE AFUA_5G11245)"/>
    <property type="match status" value="1"/>
</dbReference>
<feature type="transmembrane region" description="Helical" evidence="7">
    <location>
        <begin position="228"/>
        <end position="248"/>
    </location>
</feature>
<evidence type="ECO:0000259" key="8">
    <source>
        <dbReference type="Pfam" id="PF20684"/>
    </source>
</evidence>
<evidence type="ECO:0000313" key="10">
    <source>
        <dbReference type="Proteomes" id="UP000295083"/>
    </source>
</evidence>
<dbReference type="Pfam" id="PF20684">
    <property type="entry name" value="Fung_rhodopsin"/>
    <property type="match status" value="1"/>
</dbReference>
<feature type="transmembrane region" description="Helical" evidence="7">
    <location>
        <begin position="111"/>
        <end position="136"/>
    </location>
</feature>
<sequence>MSAFPVVNGVTVFLPPPEGYVVDFEHPQFQSKYEHYLVFAILGPLALLCLVQRLYTKIEFSDGLEVDDGLMILAWICSIAMQALQTWSIAIGGLCHHGWEMSIDVWEKQALVSYIVAGVFIVANGSTKASLFFAYLKISPERWYKRCIKAGIGMVATYTLTILALLMFGTQPIRLNWDPYLTGGTRLNGAILYMAIASSNIVSDVILFLIPIPMVLRLQMRPVVKFGALIMFGIGSITVTTSVVRMVYLQPMLKSSDTPWVAAPANVWSFVEVNLFIICGSLPTLRRFFRAIAPKLMGSSADDSRVKPAPHSHNSSRGMRSHYSQFDVELESVSSQKVILNDCEANVSRPATIEVKG</sequence>
<evidence type="ECO:0000256" key="6">
    <source>
        <dbReference type="SAM" id="MobiDB-lite"/>
    </source>
</evidence>
<feature type="region of interest" description="Disordered" evidence="6">
    <location>
        <begin position="299"/>
        <end position="320"/>
    </location>
</feature>
<dbReference type="EMBL" id="QAPG01000030">
    <property type="protein sequence ID" value="TDZ36621.1"/>
    <property type="molecule type" value="Genomic_DNA"/>
</dbReference>